<proteinExistence type="predicted"/>
<comment type="subcellular location">
    <subcellularLocation>
        <location evidence="1">Membrane</location>
        <topology evidence="1">Multi-pass membrane protein</topology>
    </subcellularLocation>
</comment>
<feature type="transmembrane region" description="Helical" evidence="7">
    <location>
        <begin position="278"/>
        <end position="303"/>
    </location>
</feature>
<reference evidence="9" key="1">
    <citation type="submission" date="2018-05" db="EMBL/GenBank/DDBJ databases">
        <authorList>
            <person name="Lanie J.A."/>
            <person name="Ng W.-L."/>
            <person name="Kazmierczak K.M."/>
            <person name="Andrzejewski T.M."/>
            <person name="Davidsen T.M."/>
            <person name="Wayne K.J."/>
            <person name="Tettelin H."/>
            <person name="Glass J.I."/>
            <person name="Rusch D."/>
            <person name="Podicherti R."/>
            <person name="Tsui H.-C.T."/>
            <person name="Winkler M.E."/>
        </authorList>
    </citation>
    <scope>NUCLEOTIDE SEQUENCE</scope>
</reference>
<dbReference type="GO" id="GO:0022857">
    <property type="term" value="F:transmembrane transporter activity"/>
    <property type="evidence" value="ECO:0007669"/>
    <property type="project" value="InterPro"/>
</dbReference>
<feature type="transmembrane region" description="Helical" evidence="7">
    <location>
        <begin position="148"/>
        <end position="173"/>
    </location>
</feature>
<dbReference type="PANTHER" id="PTHR43385:SF1">
    <property type="entry name" value="RIBOFLAVIN TRANSPORTER RIBJ"/>
    <property type="match status" value="1"/>
</dbReference>
<keyword evidence="5 7" id="KW-0472">Membrane</keyword>
<evidence type="ECO:0000256" key="4">
    <source>
        <dbReference type="ARBA" id="ARBA00022989"/>
    </source>
</evidence>
<dbReference type="InterPro" id="IPR020846">
    <property type="entry name" value="MFS_dom"/>
</dbReference>
<organism evidence="9">
    <name type="scientific">marine metagenome</name>
    <dbReference type="NCBI Taxonomy" id="408172"/>
    <lineage>
        <taxon>unclassified sequences</taxon>
        <taxon>metagenomes</taxon>
        <taxon>ecological metagenomes</taxon>
    </lineage>
</organism>
<feature type="transmembrane region" description="Helical" evidence="7">
    <location>
        <begin position="179"/>
        <end position="198"/>
    </location>
</feature>
<sequence length="435" mass="46864">MPILNRAARWTPSSRIYYGWIVLAIGAMGTYAATGSAQVTLAGIQTLMFEDTGWDRSTIALGVSIGTWSAGLLTPVFGKIADTHGPRIVMPIAALITGICFFWIGGMSSVWHFYAAYIISRGFGNPALVGVVPRTVAVNFFRKRRNFVLGLVSMARPCFGAINVQLITLIAVWSSWRTAYRILGGYSILLSIPLLIFMRRNPEDIGLLPDGEVSSSPSGSERSGRSYSDHLQIPLEKSWTAPEAIRTRALWLVIAAEFLIILTSGTIGFQLVPYLKDSGISLTAAAAAWSLSSLLNAFSNPIWGLLSDSYSPRRLVLTALPVCLLVTSIFLIIDGGLAGFFCVICWGASSGGLNVLGGMMIASYYGKDSFGTISGIMGPFQTFGLGIGPTLGALLFSATGGYQILFIFALASYLGAILLFIFARKPISPWEKQDY</sequence>
<feature type="transmembrane region" description="Helical" evidence="7">
    <location>
        <begin position="338"/>
        <end position="364"/>
    </location>
</feature>
<dbReference type="Gene3D" id="1.20.1250.20">
    <property type="entry name" value="MFS general substrate transporter like domains"/>
    <property type="match status" value="2"/>
</dbReference>
<dbReference type="PANTHER" id="PTHR43385">
    <property type="entry name" value="RIBOFLAVIN TRANSPORTER RIBJ"/>
    <property type="match status" value="1"/>
</dbReference>
<dbReference type="InterPro" id="IPR052983">
    <property type="entry name" value="MFS_Riboflavin_Transporter"/>
</dbReference>
<feature type="transmembrane region" description="Helical" evidence="7">
    <location>
        <begin position="402"/>
        <end position="423"/>
    </location>
</feature>
<feature type="domain" description="Major facilitator superfamily (MFS) profile" evidence="8">
    <location>
        <begin position="22"/>
        <end position="427"/>
    </location>
</feature>
<evidence type="ECO:0000256" key="7">
    <source>
        <dbReference type="SAM" id="Phobius"/>
    </source>
</evidence>
<feature type="region of interest" description="Disordered" evidence="6">
    <location>
        <begin position="208"/>
        <end position="228"/>
    </location>
</feature>
<keyword evidence="4 7" id="KW-1133">Transmembrane helix</keyword>
<feature type="transmembrane region" description="Helical" evidence="7">
    <location>
        <begin position="315"/>
        <end position="332"/>
    </location>
</feature>
<evidence type="ECO:0000313" key="9">
    <source>
        <dbReference type="EMBL" id="SVA09736.1"/>
    </source>
</evidence>
<feature type="transmembrane region" description="Helical" evidence="7">
    <location>
        <begin position="16"/>
        <end position="37"/>
    </location>
</feature>
<evidence type="ECO:0000256" key="1">
    <source>
        <dbReference type="ARBA" id="ARBA00004141"/>
    </source>
</evidence>
<dbReference type="EMBL" id="UINC01003846">
    <property type="protein sequence ID" value="SVA09736.1"/>
    <property type="molecule type" value="Genomic_DNA"/>
</dbReference>
<protein>
    <recommendedName>
        <fullName evidence="8">Major facilitator superfamily (MFS) profile domain-containing protein</fullName>
    </recommendedName>
</protein>
<dbReference type="PROSITE" id="PS50850">
    <property type="entry name" value="MFS"/>
    <property type="match status" value="1"/>
</dbReference>
<dbReference type="AlphaFoldDB" id="A0A381T0L9"/>
<feature type="transmembrane region" description="Helical" evidence="7">
    <location>
        <begin position="376"/>
        <end position="396"/>
    </location>
</feature>
<feature type="transmembrane region" description="Helical" evidence="7">
    <location>
        <begin position="57"/>
        <end position="76"/>
    </location>
</feature>
<dbReference type="Pfam" id="PF07690">
    <property type="entry name" value="MFS_1"/>
    <property type="match status" value="1"/>
</dbReference>
<evidence type="ECO:0000256" key="3">
    <source>
        <dbReference type="ARBA" id="ARBA00022692"/>
    </source>
</evidence>
<feature type="transmembrane region" description="Helical" evidence="7">
    <location>
        <begin position="249"/>
        <end position="272"/>
    </location>
</feature>
<name>A0A381T0L9_9ZZZZ</name>
<evidence type="ECO:0000256" key="6">
    <source>
        <dbReference type="SAM" id="MobiDB-lite"/>
    </source>
</evidence>
<evidence type="ECO:0000256" key="5">
    <source>
        <dbReference type="ARBA" id="ARBA00023136"/>
    </source>
</evidence>
<gene>
    <name evidence="9" type="ORF">METZ01_LOCUS62590</name>
</gene>
<dbReference type="InterPro" id="IPR036259">
    <property type="entry name" value="MFS_trans_sf"/>
</dbReference>
<keyword evidence="2" id="KW-0813">Transport</keyword>
<dbReference type="InterPro" id="IPR011701">
    <property type="entry name" value="MFS"/>
</dbReference>
<evidence type="ECO:0000256" key="2">
    <source>
        <dbReference type="ARBA" id="ARBA00022448"/>
    </source>
</evidence>
<feature type="transmembrane region" description="Helical" evidence="7">
    <location>
        <begin position="111"/>
        <end position="136"/>
    </location>
</feature>
<evidence type="ECO:0000259" key="8">
    <source>
        <dbReference type="PROSITE" id="PS50850"/>
    </source>
</evidence>
<accession>A0A381T0L9</accession>
<dbReference type="GO" id="GO:0016020">
    <property type="term" value="C:membrane"/>
    <property type="evidence" value="ECO:0007669"/>
    <property type="project" value="UniProtKB-SubCell"/>
</dbReference>
<feature type="transmembrane region" description="Helical" evidence="7">
    <location>
        <begin position="88"/>
        <end position="105"/>
    </location>
</feature>
<dbReference type="SUPFAM" id="SSF103473">
    <property type="entry name" value="MFS general substrate transporter"/>
    <property type="match status" value="1"/>
</dbReference>
<keyword evidence="3 7" id="KW-0812">Transmembrane</keyword>